<dbReference type="PROSITE" id="PS51186">
    <property type="entry name" value="GNAT"/>
    <property type="match status" value="1"/>
</dbReference>
<keyword evidence="3" id="KW-1185">Reference proteome</keyword>
<name>A0ABW1UG97_9LACO</name>
<keyword evidence="2" id="KW-0012">Acyltransferase</keyword>
<dbReference type="EC" id="2.3.-.-" evidence="2"/>
<organism evidence="2 3">
    <name type="scientific">Lactiplantibacillus daoliensis</name>
    <dbReference type="NCBI Taxonomy" id="2559916"/>
    <lineage>
        <taxon>Bacteria</taxon>
        <taxon>Bacillati</taxon>
        <taxon>Bacillota</taxon>
        <taxon>Bacilli</taxon>
        <taxon>Lactobacillales</taxon>
        <taxon>Lactobacillaceae</taxon>
        <taxon>Lactiplantibacillus</taxon>
    </lineage>
</organism>
<dbReference type="SUPFAM" id="SSF55729">
    <property type="entry name" value="Acyl-CoA N-acyltransferases (Nat)"/>
    <property type="match status" value="1"/>
</dbReference>
<feature type="domain" description="N-acetyltransferase" evidence="1">
    <location>
        <begin position="5"/>
        <end position="132"/>
    </location>
</feature>
<proteinExistence type="predicted"/>
<dbReference type="RefSeq" id="WP_137607530.1">
    <property type="nucleotide sequence ID" value="NZ_BJDH01000005.1"/>
</dbReference>
<dbReference type="CDD" id="cd04301">
    <property type="entry name" value="NAT_SF"/>
    <property type="match status" value="1"/>
</dbReference>
<dbReference type="EMBL" id="JBHSSB010000004">
    <property type="protein sequence ID" value="MFC6294026.1"/>
    <property type="molecule type" value="Genomic_DNA"/>
</dbReference>
<dbReference type="GO" id="GO:0016746">
    <property type="term" value="F:acyltransferase activity"/>
    <property type="evidence" value="ECO:0007669"/>
    <property type="project" value="UniProtKB-KW"/>
</dbReference>
<protein>
    <submittedName>
        <fullName evidence="2">GNAT family N-acetyltransferase</fullName>
        <ecNumber evidence="2">2.3.-.-</ecNumber>
    </submittedName>
</protein>
<evidence type="ECO:0000259" key="1">
    <source>
        <dbReference type="PROSITE" id="PS51186"/>
    </source>
</evidence>
<keyword evidence="2" id="KW-0808">Transferase</keyword>
<gene>
    <name evidence="2" type="ORF">ACFQH1_02090</name>
</gene>
<dbReference type="InterPro" id="IPR016181">
    <property type="entry name" value="Acyl_CoA_acyltransferase"/>
</dbReference>
<reference evidence="3" key="1">
    <citation type="journal article" date="2019" name="Int. J. Syst. Evol. Microbiol.">
        <title>The Global Catalogue of Microorganisms (GCM) 10K type strain sequencing project: providing services to taxonomists for standard genome sequencing and annotation.</title>
        <authorList>
            <consortium name="The Broad Institute Genomics Platform"/>
            <consortium name="The Broad Institute Genome Sequencing Center for Infectious Disease"/>
            <person name="Wu L."/>
            <person name="Ma J."/>
        </authorList>
    </citation>
    <scope>NUCLEOTIDE SEQUENCE [LARGE SCALE GENOMIC DNA]</scope>
    <source>
        <strain evidence="3">CCM 8934</strain>
    </source>
</reference>
<dbReference type="InterPro" id="IPR000182">
    <property type="entry name" value="GNAT_dom"/>
</dbReference>
<comment type="caution">
    <text evidence="2">The sequence shown here is derived from an EMBL/GenBank/DDBJ whole genome shotgun (WGS) entry which is preliminary data.</text>
</comment>
<dbReference type="PANTHER" id="PTHR43233:SF1">
    <property type="entry name" value="FAMILY N-ACETYLTRANSFERASE, PUTATIVE (AFU_ORTHOLOGUE AFUA_6G03350)-RELATED"/>
    <property type="match status" value="1"/>
</dbReference>
<dbReference type="Gene3D" id="3.40.630.30">
    <property type="match status" value="1"/>
</dbReference>
<evidence type="ECO:0000313" key="2">
    <source>
        <dbReference type="EMBL" id="MFC6294026.1"/>
    </source>
</evidence>
<accession>A0ABW1UG97</accession>
<sequence length="132" mass="15007">MITYSNRKQLTAAQLAVLFTNSGIHRPTTDLPRLQRMLDQADCLWTAWDGQHLVGVARALTDFSYACYLSDLAVAQDYQHQGIGRELVRQLKVEIGPDVSLVLLAAPAAMTYYPKLEFEHIDNAFLQRRRPF</sequence>
<dbReference type="InterPro" id="IPR053144">
    <property type="entry name" value="Acetyltransferase_Butenolide"/>
</dbReference>
<dbReference type="Pfam" id="PF13673">
    <property type="entry name" value="Acetyltransf_10"/>
    <property type="match status" value="1"/>
</dbReference>
<dbReference type="Proteomes" id="UP001596227">
    <property type="component" value="Unassembled WGS sequence"/>
</dbReference>
<evidence type="ECO:0000313" key="3">
    <source>
        <dbReference type="Proteomes" id="UP001596227"/>
    </source>
</evidence>
<dbReference type="PANTHER" id="PTHR43233">
    <property type="entry name" value="FAMILY N-ACETYLTRANSFERASE, PUTATIVE (AFU_ORTHOLOGUE AFUA_6G03350)-RELATED"/>
    <property type="match status" value="1"/>
</dbReference>